<dbReference type="Gene3D" id="3.40.50.2300">
    <property type="match status" value="1"/>
</dbReference>
<comment type="caution">
    <text evidence="5">The sequence shown here is derived from an EMBL/GenBank/DDBJ whole genome shotgun (WGS) entry which is preliminary data.</text>
</comment>
<dbReference type="Proteomes" id="UP000731907">
    <property type="component" value="Unassembled WGS sequence"/>
</dbReference>
<evidence type="ECO:0000313" key="5">
    <source>
        <dbReference type="EMBL" id="MBU9697525.1"/>
    </source>
</evidence>
<dbReference type="PROSITE" id="PS50110">
    <property type="entry name" value="RESPONSE_REGULATORY"/>
    <property type="match status" value="1"/>
</dbReference>
<dbReference type="InterPro" id="IPR011006">
    <property type="entry name" value="CheY-like_superfamily"/>
</dbReference>
<dbReference type="Gene3D" id="3.40.50.300">
    <property type="entry name" value="P-loop containing nucleotide triphosphate hydrolases"/>
    <property type="match status" value="1"/>
</dbReference>
<feature type="domain" description="Response regulatory" evidence="4">
    <location>
        <begin position="1"/>
        <end position="128"/>
    </location>
</feature>
<dbReference type="SUPFAM" id="SSF52172">
    <property type="entry name" value="CheY-like"/>
    <property type="match status" value="1"/>
</dbReference>
<reference evidence="5 6" key="1">
    <citation type="submission" date="2021-06" db="EMBL/GenBank/DDBJ databases">
        <title>Rhodobacteraceae bacterium strain HSP-20.</title>
        <authorList>
            <person name="Chen W.-M."/>
        </authorList>
    </citation>
    <scope>NUCLEOTIDE SEQUENCE [LARGE SCALE GENOMIC DNA]</scope>
    <source>
        <strain evidence="5 6">HSP-20</strain>
    </source>
</reference>
<name>A0ABS6J1S8_9RHOB</name>
<evidence type="ECO:0000256" key="2">
    <source>
        <dbReference type="ARBA" id="ARBA00022840"/>
    </source>
</evidence>
<dbReference type="RefSeq" id="WP_161761573.1">
    <property type="nucleotide sequence ID" value="NZ_JAAATX020000004.1"/>
</dbReference>
<evidence type="ECO:0000313" key="6">
    <source>
        <dbReference type="Proteomes" id="UP000731907"/>
    </source>
</evidence>
<accession>A0ABS6J1S8</accession>
<dbReference type="PANTHER" id="PTHR43384">
    <property type="entry name" value="SEPTUM SITE-DETERMINING PROTEIN MIND HOMOLOG, CHLOROPLASTIC-RELATED"/>
    <property type="match status" value="1"/>
</dbReference>
<protein>
    <recommendedName>
        <fullName evidence="4">Response regulatory domain-containing protein</fullName>
    </recommendedName>
</protein>
<keyword evidence="2" id="KW-0067">ATP-binding</keyword>
<proteinExistence type="predicted"/>
<keyword evidence="1" id="KW-0547">Nucleotide-binding</keyword>
<gene>
    <name evidence="5" type="ORF">GU927_006660</name>
</gene>
<dbReference type="InterPro" id="IPR027417">
    <property type="entry name" value="P-loop_NTPase"/>
</dbReference>
<organism evidence="5 6">
    <name type="scientific">Paragemmobacter amnigenus</name>
    <dbReference type="NCBI Taxonomy" id="2852097"/>
    <lineage>
        <taxon>Bacteria</taxon>
        <taxon>Pseudomonadati</taxon>
        <taxon>Pseudomonadota</taxon>
        <taxon>Alphaproteobacteria</taxon>
        <taxon>Rhodobacterales</taxon>
        <taxon>Paracoccaceae</taxon>
        <taxon>Paragemmobacter</taxon>
    </lineage>
</organism>
<dbReference type="SUPFAM" id="SSF52540">
    <property type="entry name" value="P-loop containing nucleoside triphosphate hydrolases"/>
    <property type="match status" value="1"/>
</dbReference>
<comment type="caution">
    <text evidence="3">Lacks conserved residue(s) required for the propagation of feature annotation.</text>
</comment>
<sequence>MIQDSLFIPRSTIAAFAKSEGVYEVLKALKSHPLLTRAQYEAYHGGIDDLVNHYPTGGTPQLLLLEHDGPIPDLDRVAEISAPHTQLIVLSGNNDIGRYRQLLDRGGSDYLFTPVSPELLVASISRSFARAENRKTASMFAFFGCGGGTGASTVAQNAAVLLSQVPDKKVMLMDFDLHTGSVAMTFGITPVRGVHDLLRDPKSISAQEIARIAHERNAGLQVLCSVPSLEPGFALKVDHFVDILDQARMLVDYVVIDLPGGWSTLHSRLLAMTEHVGLVGLPDLRSFHLLHRIQQLSAKLREGMPPVDLVLNRWTPASEGVISSSLYTDLLRGGRMVQVGEFGPLAIESDAAARTLAETAPTASALQDFTRYLESKTGTPIVPRTRQTKPLLSRLFGKKAS</sequence>
<keyword evidence="6" id="KW-1185">Reference proteome</keyword>
<evidence type="ECO:0000256" key="1">
    <source>
        <dbReference type="ARBA" id="ARBA00022741"/>
    </source>
</evidence>
<evidence type="ECO:0000256" key="3">
    <source>
        <dbReference type="PROSITE-ProRule" id="PRU00169"/>
    </source>
</evidence>
<dbReference type="InterPro" id="IPR001789">
    <property type="entry name" value="Sig_transdc_resp-reg_receiver"/>
</dbReference>
<dbReference type="InterPro" id="IPR050625">
    <property type="entry name" value="ParA/MinD_ATPase"/>
</dbReference>
<dbReference type="PANTHER" id="PTHR43384:SF6">
    <property type="entry name" value="SEPTUM SITE-DETERMINING PROTEIN MIND HOMOLOG, CHLOROPLASTIC"/>
    <property type="match status" value="1"/>
</dbReference>
<dbReference type="EMBL" id="JAAATX020000004">
    <property type="protein sequence ID" value="MBU9697525.1"/>
    <property type="molecule type" value="Genomic_DNA"/>
</dbReference>
<evidence type="ECO:0000259" key="4">
    <source>
        <dbReference type="PROSITE" id="PS50110"/>
    </source>
</evidence>